<dbReference type="EMBL" id="JAKMXF010000301">
    <property type="protein sequence ID" value="KAI6651827.1"/>
    <property type="molecule type" value="Genomic_DNA"/>
</dbReference>
<evidence type="ECO:0000259" key="8">
    <source>
        <dbReference type="Pfam" id="PF12717"/>
    </source>
</evidence>
<evidence type="ECO:0000256" key="5">
    <source>
        <dbReference type="ARBA" id="ARBA00023242"/>
    </source>
</evidence>
<reference evidence="9 10" key="1">
    <citation type="journal article" date="2023" name="BMC Biol.">
        <title>The compact genome of the sponge Oopsacas minuta (Hexactinellida) is lacking key metazoan core genes.</title>
        <authorList>
            <person name="Santini S."/>
            <person name="Schenkelaars Q."/>
            <person name="Jourda C."/>
            <person name="Duchesne M."/>
            <person name="Belahbib H."/>
            <person name="Rocher C."/>
            <person name="Selva M."/>
            <person name="Riesgo A."/>
            <person name="Vervoort M."/>
            <person name="Leys S.P."/>
            <person name="Kodjabachian L."/>
            <person name="Le Bivic A."/>
            <person name="Borchiellini C."/>
            <person name="Claverie J.M."/>
            <person name="Renard E."/>
        </authorList>
    </citation>
    <scope>NUCLEOTIDE SEQUENCE [LARGE SCALE GENOMIC DNA]</scope>
    <source>
        <strain evidence="9">SPO-2</strain>
    </source>
</reference>
<dbReference type="InterPro" id="IPR016024">
    <property type="entry name" value="ARM-type_fold"/>
</dbReference>
<proteinExistence type="predicted"/>
<dbReference type="GO" id="GO:0042393">
    <property type="term" value="F:histone binding"/>
    <property type="evidence" value="ECO:0007669"/>
    <property type="project" value="TreeGrafter"/>
</dbReference>
<dbReference type="Pfam" id="PF12717">
    <property type="entry name" value="Cnd1"/>
    <property type="match status" value="1"/>
</dbReference>
<sequence>MFLWYLITEDLSTQDFSFPVTRCELQSKILPFSPISKSHLKSLELAYEDLVTSPAYILKHFDLLFSALFNISNIPNSIFSGILNALIGSGLEICDIIFTIANGSESILLTSKQKSILSTCLMKLSYLISELFFEKFPTSSQPHNQSKNCYDSKNSGIDVFFLFERFFELSNQLLSAEIQLIYSPDSVIETIRIILSPSYLIFGFPPLLKRFSPNFLQSICSSLNKYPSLFFETGIKVTEVLLSSQQSIPPYYLKPEIQTLFEKLIHQVPNFGCQIVREILSKIQLDKNSSGFRILGPVLAIVLSYDHFIVEDCVNFISPLLSSDCHLIRIGALVALTQIIRNIFNFYEGVGNQSYLLNVASNNFKNSLLNNLIDHMFDINAFVRSRCICLITSLWENGIFPINMQTSILEMFYGRLSDSSALVRKQTFSSLVVVLQKNPFNTNILNINAYEIALEREINTLKEMEESYDNLLYQLEYIDTQLNSDIEELIESNEDIFSIELDPQGSETYYSRFSSEIAIGFIPDCIAALDLLKRHKPGHCIFRHQRSDERSIILSLSKQDLLALSTILRISKQSDKSKDPWIQIESQKQKVHFLQCAIKFIELIHVCFPNALSMLNSKVSSDVTSSISFLMEYRKYKLPDYLASSTAIFSLISSQQLNYQEIAMNTFMEFFELGSDLNHPIFGQYPSIVQTLCENIFSNVTYVEFYTNRHIVEMLAQHCKFPSDFCNVLLQLSIQTHLFASNFQNKILMLICMIGKGNPKFLYDNIDFIISVCFTKNLMDLEIGRLGCYALNIICSGNILADHHFSRLFNSHQIFSSIQLFLSSKLTDYDSDWTSFMFESMLLILQLARAPLIMYINCISNCSDIVNMILDERIRLIGITRFLMLIGRVAQLHIVLMENIVCTSEKSLPDNISGLIVPRQEVEYEDLEIIDRLDISDAIFTTNYSILEELVHPHGFFTRYVPILIQILKSQSFIDFAMIFKNNHLDHSLPSISQLQCSAVFALCQFMLLSVCLCELYIELLISLMALHHCPYLRNSCICAVSDLILRYPSTLQPWVPYLYKALRDLSTMVRKQAILIICHLVHIDIIKIQGNIAEIAFLLKDQDSSICQIALQFFSTISKNGNILYNALPDILSNMLDIPNRHFTTSFLKQILKILFSYIQKEKQIDNLIEKLLLRMKSAISNDEVDLIAYSIALLPHSERTLIIIISQFSHLKMALQDESIKSNFISISTIMHRKSKLFPAISETLYNYDNLLKTL</sequence>
<dbReference type="InterPro" id="IPR011989">
    <property type="entry name" value="ARM-like"/>
</dbReference>
<evidence type="ECO:0000256" key="7">
    <source>
        <dbReference type="SAM" id="Coils"/>
    </source>
</evidence>
<keyword evidence="5" id="KW-0539">Nucleus</keyword>
<comment type="caution">
    <text evidence="9">The sequence shown here is derived from an EMBL/GenBank/DDBJ whole genome shotgun (WGS) entry which is preliminary data.</text>
</comment>
<evidence type="ECO:0000256" key="2">
    <source>
        <dbReference type="ARBA" id="ARBA00022618"/>
    </source>
</evidence>
<keyword evidence="7" id="KW-0175">Coiled coil</keyword>
<keyword evidence="10" id="KW-1185">Reference proteome</keyword>
<protein>
    <submittedName>
        <fullName evidence="9">Condensin complex subunit 1 isoform X1</fullName>
    </submittedName>
</protein>
<feature type="domain" description="Condensin complex subunit 1 C-terminal" evidence="8">
    <location>
        <begin position="1033"/>
        <end position="1190"/>
    </location>
</feature>
<keyword evidence="6" id="KW-0131">Cell cycle</keyword>
<evidence type="ECO:0000256" key="6">
    <source>
        <dbReference type="ARBA" id="ARBA00023306"/>
    </source>
</evidence>
<gene>
    <name evidence="9" type="ORF">LOD99_4706</name>
</gene>
<dbReference type="GO" id="GO:0051301">
    <property type="term" value="P:cell division"/>
    <property type="evidence" value="ECO:0007669"/>
    <property type="project" value="UniProtKB-KW"/>
</dbReference>
<dbReference type="InterPro" id="IPR032682">
    <property type="entry name" value="Cnd1_C"/>
</dbReference>
<dbReference type="GO" id="GO:0010032">
    <property type="term" value="P:meiotic chromosome condensation"/>
    <property type="evidence" value="ECO:0007669"/>
    <property type="project" value="TreeGrafter"/>
</dbReference>
<keyword evidence="3" id="KW-0498">Mitosis</keyword>
<evidence type="ECO:0000313" key="10">
    <source>
        <dbReference type="Proteomes" id="UP001165289"/>
    </source>
</evidence>
<dbReference type="GO" id="GO:0005634">
    <property type="term" value="C:nucleus"/>
    <property type="evidence" value="ECO:0007669"/>
    <property type="project" value="UniProtKB-SubCell"/>
</dbReference>
<dbReference type="PANTHER" id="PTHR14222">
    <property type="entry name" value="CONDENSIN"/>
    <property type="match status" value="1"/>
</dbReference>
<evidence type="ECO:0000313" key="9">
    <source>
        <dbReference type="EMBL" id="KAI6651827.1"/>
    </source>
</evidence>
<feature type="coiled-coil region" evidence="7">
    <location>
        <begin position="447"/>
        <end position="474"/>
    </location>
</feature>
<dbReference type="GO" id="GO:0000796">
    <property type="term" value="C:condensin complex"/>
    <property type="evidence" value="ECO:0007669"/>
    <property type="project" value="TreeGrafter"/>
</dbReference>
<dbReference type="GO" id="GO:0007076">
    <property type="term" value="P:mitotic chromosome condensation"/>
    <property type="evidence" value="ECO:0007669"/>
    <property type="project" value="InterPro"/>
</dbReference>
<dbReference type="Proteomes" id="UP001165289">
    <property type="component" value="Unassembled WGS sequence"/>
</dbReference>
<evidence type="ECO:0000256" key="1">
    <source>
        <dbReference type="ARBA" id="ARBA00004123"/>
    </source>
</evidence>
<keyword evidence="2" id="KW-0132">Cell division</keyword>
<name>A0AAV7JS78_9METZ</name>
<dbReference type="PANTHER" id="PTHR14222:SF2">
    <property type="entry name" value="CONDENSIN COMPLEX SUBUNIT 1"/>
    <property type="match status" value="1"/>
</dbReference>
<keyword evidence="4" id="KW-0226">DNA condensation</keyword>
<accession>A0AAV7JS78</accession>
<dbReference type="InterPro" id="IPR026971">
    <property type="entry name" value="CND1/NCAPD3"/>
</dbReference>
<dbReference type="AlphaFoldDB" id="A0AAV7JS78"/>
<evidence type="ECO:0000256" key="3">
    <source>
        <dbReference type="ARBA" id="ARBA00022776"/>
    </source>
</evidence>
<dbReference type="GO" id="GO:0000779">
    <property type="term" value="C:condensed chromosome, centromeric region"/>
    <property type="evidence" value="ECO:0007669"/>
    <property type="project" value="TreeGrafter"/>
</dbReference>
<comment type="subcellular location">
    <subcellularLocation>
        <location evidence="1">Nucleus</location>
    </subcellularLocation>
</comment>
<dbReference type="Gene3D" id="1.25.10.10">
    <property type="entry name" value="Leucine-rich Repeat Variant"/>
    <property type="match status" value="2"/>
</dbReference>
<evidence type="ECO:0000256" key="4">
    <source>
        <dbReference type="ARBA" id="ARBA00023067"/>
    </source>
</evidence>
<organism evidence="9 10">
    <name type="scientific">Oopsacas minuta</name>
    <dbReference type="NCBI Taxonomy" id="111878"/>
    <lineage>
        <taxon>Eukaryota</taxon>
        <taxon>Metazoa</taxon>
        <taxon>Porifera</taxon>
        <taxon>Hexactinellida</taxon>
        <taxon>Hexasterophora</taxon>
        <taxon>Lyssacinosida</taxon>
        <taxon>Leucopsacidae</taxon>
        <taxon>Oopsacas</taxon>
    </lineage>
</organism>
<dbReference type="SUPFAM" id="SSF48371">
    <property type="entry name" value="ARM repeat"/>
    <property type="match status" value="1"/>
</dbReference>